<dbReference type="GO" id="GO:0030272">
    <property type="term" value="F:5-formyltetrahydrofolate cyclo-ligase activity"/>
    <property type="evidence" value="ECO:0007669"/>
    <property type="project" value="UniProtKB-EC"/>
</dbReference>
<evidence type="ECO:0000313" key="6">
    <source>
        <dbReference type="EMBL" id="PAX09298.1"/>
    </source>
</evidence>
<dbReference type="InterPro" id="IPR002698">
    <property type="entry name" value="FTHF_cligase"/>
</dbReference>
<reference evidence="7" key="1">
    <citation type="submission" date="2017-09" db="EMBL/GenBank/DDBJ databases">
        <authorList>
            <person name="Feng G."/>
            <person name="Zhu H."/>
        </authorList>
    </citation>
    <scope>NUCLEOTIDE SEQUENCE [LARGE SCALE GENOMIC DNA]</scope>
    <source>
        <strain evidence="7">1PNM-20</strain>
    </source>
</reference>
<accession>A0A2A2SJA2</accession>
<dbReference type="InterPro" id="IPR037171">
    <property type="entry name" value="NagB/RpiA_transferase-like"/>
</dbReference>
<dbReference type="Pfam" id="PF01812">
    <property type="entry name" value="5-FTHF_cyc-lig"/>
    <property type="match status" value="1"/>
</dbReference>
<gene>
    <name evidence="6" type="ORF">CKY28_00615</name>
</gene>
<comment type="catalytic activity">
    <reaction evidence="4">
        <text>(6S)-5-formyl-5,6,7,8-tetrahydrofolate + ATP = (6R)-5,10-methenyltetrahydrofolate + ADP + phosphate</text>
        <dbReference type="Rhea" id="RHEA:10488"/>
        <dbReference type="ChEBI" id="CHEBI:30616"/>
        <dbReference type="ChEBI" id="CHEBI:43474"/>
        <dbReference type="ChEBI" id="CHEBI:57455"/>
        <dbReference type="ChEBI" id="CHEBI:57457"/>
        <dbReference type="ChEBI" id="CHEBI:456216"/>
        <dbReference type="EC" id="6.3.3.2"/>
    </reaction>
</comment>
<dbReference type="GO" id="GO:0035999">
    <property type="term" value="P:tetrahydrofolate interconversion"/>
    <property type="evidence" value="ECO:0007669"/>
    <property type="project" value="TreeGrafter"/>
</dbReference>
<evidence type="ECO:0000256" key="3">
    <source>
        <dbReference type="ARBA" id="ARBA00022840"/>
    </source>
</evidence>
<name>A0A2A2SJA2_9SPHN</name>
<sequence length="220" mass="23881">MAVPPPHGAHRRSSAAAKTRQRGRRALAPVRRHEAASPRRPPLTGVNKRSLRARMREARLAFASVEPIRVAPEFIKRLRAGSVVASYRPMPGEADPAPLERAARQAGCALALPFLTDRSAPMRFRRWDGALAAGPYGIEQPPADAPEVAPDVILTPLVAFDRTGARLGQGAGLYDRAFAAHPGAWRVGVAWSVQEVDVLPIDAWDVPLHAIATEKEWITP</sequence>
<dbReference type="PANTHER" id="PTHR23407">
    <property type="entry name" value="ATPASE INHIBITOR/5-FORMYLTETRAHYDROFOLATE CYCLO-LIGASE"/>
    <property type="match status" value="1"/>
</dbReference>
<comment type="cofactor">
    <cofactor evidence="4">
        <name>Mg(2+)</name>
        <dbReference type="ChEBI" id="CHEBI:18420"/>
    </cofactor>
</comment>
<dbReference type="GO" id="GO:0009396">
    <property type="term" value="P:folic acid-containing compound biosynthetic process"/>
    <property type="evidence" value="ECO:0007669"/>
    <property type="project" value="TreeGrafter"/>
</dbReference>
<evidence type="ECO:0000256" key="2">
    <source>
        <dbReference type="ARBA" id="ARBA00022741"/>
    </source>
</evidence>
<dbReference type="EMBL" id="NSLI01000001">
    <property type="protein sequence ID" value="PAX09298.1"/>
    <property type="molecule type" value="Genomic_DNA"/>
</dbReference>
<keyword evidence="2 4" id="KW-0547">Nucleotide-binding</keyword>
<feature type="region of interest" description="Disordered" evidence="5">
    <location>
        <begin position="1"/>
        <end position="49"/>
    </location>
</feature>
<keyword evidence="7" id="KW-1185">Reference proteome</keyword>
<comment type="caution">
    <text evidence="6">The sequence shown here is derived from an EMBL/GenBank/DDBJ whole genome shotgun (WGS) entry which is preliminary data.</text>
</comment>
<keyword evidence="4" id="KW-0479">Metal-binding</keyword>
<evidence type="ECO:0000313" key="7">
    <source>
        <dbReference type="Proteomes" id="UP000218151"/>
    </source>
</evidence>
<keyword evidence="3 4" id="KW-0067">ATP-binding</keyword>
<dbReference type="InterPro" id="IPR024185">
    <property type="entry name" value="FTHF_cligase-like_sf"/>
</dbReference>
<dbReference type="Proteomes" id="UP000218151">
    <property type="component" value="Unassembled WGS sequence"/>
</dbReference>
<dbReference type="SUPFAM" id="SSF100950">
    <property type="entry name" value="NagB/RpiA/CoA transferase-like"/>
    <property type="match status" value="1"/>
</dbReference>
<dbReference type="OrthoDB" id="9801938at2"/>
<keyword evidence="4" id="KW-0460">Magnesium</keyword>
<dbReference type="EC" id="6.3.3.2" evidence="4"/>
<dbReference type="PANTHER" id="PTHR23407:SF1">
    <property type="entry name" value="5-FORMYLTETRAHYDROFOLATE CYCLO-LIGASE"/>
    <property type="match status" value="1"/>
</dbReference>
<dbReference type="GO" id="GO:0005524">
    <property type="term" value="F:ATP binding"/>
    <property type="evidence" value="ECO:0007669"/>
    <property type="project" value="UniProtKB-KW"/>
</dbReference>
<comment type="similarity">
    <text evidence="1 4">Belongs to the 5-formyltetrahydrofolate cyclo-ligase family.</text>
</comment>
<dbReference type="Gene3D" id="3.40.50.10420">
    <property type="entry name" value="NagB/RpiA/CoA transferase-like"/>
    <property type="match status" value="1"/>
</dbReference>
<protein>
    <recommendedName>
        <fullName evidence="4">5-formyltetrahydrofolate cyclo-ligase</fullName>
        <ecNumber evidence="4">6.3.3.2</ecNumber>
    </recommendedName>
</protein>
<dbReference type="GO" id="GO:0046872">
    <property type="term" value="F:metal ion binding"/>
    <property type="evidence" value="ECO:0007669"/>
    <property type="project" value="UniProtKB-KW"/>
</dbReference>
<feature type="compositionally biased region" description="Basic residues" evidence="5">
    <location>
        <begin position="8"/>
        <end position="25"/>
    </location>
</feature>
<evidence type="ECO:0000256" key="1">
    <source>
        <dbReference type="ARBA" id="ARBA00010638"/>
    </source>
</evidence>
<evidence type="ECO:0000256" key="5">
    <source>
        <dbReference type="SAM" id="MobiDB-lite"/>
    </source>
</evidence>
<keyword evidence="6" id="KW-0436">Ligase</keyword>
<dbReference type="AlphaFoldDB" id="A0A2A2SJA2"/>
<evidence type="ECO:0000256" key="4">
    <source>
        <dbReference type="RuleBase" id="RU361279"/>
    </source>
</evidence>
<proteinExistence type="inferred from homology"/>
<dbReference type="NCBIfam" id="TIGR02727">
    <property type="entry name" value="MTHFS_bact"/>
    <property type="match status" value="1"/>
</dbReference>
<organism evidence="6 7">
    <name type="scientific">Sphingomonas lenta</name>
    <dbReference type="NCBI Taxonomy" id="1141887"/>
    <lineage>
        <taxon>Bacteria</taxon>
        <taxon>Pseudomonadati</taxon>
        <taxon>Pseudomonadota</taxon>
        <taxon>Alphaproteobacteria</taxon>
        <taxon>Sphingomonadales</taxon>
        <taxon>Sphingomonadaceae</taxon>
        <taxon>Sphingomonas</taxon>
    </lineage>
</organism>